<dbReference type="InterPro" id="IPR042099">
    <property type="entry name" value="ANL_N_sf"/>
</dbReference>
<evidence type="ECO:0008006" key="3">
    <source>
        <dbReference type="Google" id="ProtNLM"/>
    </source>
</evidence>
<comment type="caution">
    <text evidence="1">The sequence shown here is derived from an EMBL/GenBank/DDBJ whole genome shotgun (WGS) entry which is preliminary data.</text>
</comment>
<organism evidence="1 2">
    <name type="scientific">Candidatus Kaiserbacteria bacterium RIFCSPHIGHO2_02_FULL_55_20</name>
    <dbReference type="NCBI Taxonomy" id="1798497"/>
    <lineage>
        <taxon>Bacteria</taxon>
        <taxon>Candidatus Kaiseribacteriota</taxon>
    </lineage>
</organism>
<gene>
    <name evidence="1" type="ORF">A3D71_04125</name>
</gene>
<evidence type="ECO:0000313" key="1">
    <source>
        <dbReference type="EMBL" id="OGG65926.1"/>
    </source>
</evidence>
<protein>
    <recommendedName>
        <fullName evidence="3">AMP-dependent synthetase/ligase domain-containing protein</fullName>
    </recommendedName>
</protein>
<dbReference type="Proteomes" id="UP000177652">
    <property type="component" value="Unassembled WGS sequence"/>
</dbReference>
<reference evidence="1 2" key="1">
    <citation type="journal article" date="2016" name="Nat. Commun.">
        <title>Thousands of microbial genomes shed light on interconnected biogeochemical processes in an aquifer system.</title>
        <authorList>
            <person name="Anantharaman K."/>
            <person name="Brown C.T."/>
            <person name="Hug L.A."/>
            <person name="Sharon I."/>
            <person name="Castelle C.J."/>
            <person name="Probst A.J."/>
            <person name="Thomas B.C."/>
            <person name="Singh A."/>
            <person name="Wilkins M.J."/>
            <person name="Karaoz U."/>
            <person name="Brodie E.L."/>
            <person name="Williams K.H."/>
            <person name="Hubbard S.S."/>
            <person name="Banfield J.F."/>
        </authorList>
    </citation>
    <scope>NUCLEOTIDE SEQUENCE [LARGE SCALE GENOMIC DNA]</scope>
</reference>
<evidence type="ECO:0000313" key="2">
    <source>
        <dbReference type="Proteomes" id="UP000177652"/>
    </source>
</evidence>
<proteinExistence type="predicted"/>
<accession>A0A1F6DX02</accession>
<name>A0A1F6DX02_9BACT</name>
<dbReference type="AlphaFoldDB" id="A0A1F6DX02"/>
<dbReference type="Gene3D" id="3.40.50.12780">
    <property type="entry name" value="N-terminal domain of ligase-like"/>
    <property type="match status" value="1"/>
</dbReference>
<dbReference type="STRING" id="1798497.A3D71_04125"/>
<dbReference type="SUPFAM" id="SSF56801">
    <property type="entry name" value="Acetyl-CoA synthetase-like"/>
    <property type="match status" value="1"/>
</dbReference>
<dbReference type="EMBL" id="MFLK01000026">
    <property type="protein sequence ID" value="OGG65926.1"/>
    <property type="molecule type" value="Genomic_DNA"/>
</dbReference>
<sequence length="374" mass="41009">MVSGVVERKDFRTIADATLSEFFTHAPRDAGNYCLRMTSGTTDGLPLFLVWDNQFTAHGLFAGADRLLICTGSLAARLGNALLLRNGMGAKKARVLCADIQDMTPEFSALMDDFKPTELYGFSSFVRRAAAFFSPETGAGVRALLFASEPVSPALRNVFKSVFPNAPLRLVYHTNETGALSKPPCGHLPLDSYHVLDGVSVVIDDPDETGAGDILVSKRISPSIVVEKYRIGDIGRLHHDPCPCGETSSLQLLGRRGYDYVRIAGAILLQKEFERAAEALNDLFDDYRAEASSQVTDSAVVGDIVLRVHRKDGMWSDALAREIARRFSAELFLTPTKTLDDLVRAGAFSPLIVERAPEPFKVKLKELKLTQRTD</sequence>